<dbReference type="InterPro" id="IPR009081">
    <property type="entry name" value="PP-bd_ACP"/>
</dbReference>
<dbReference type="GO" id="GO:0016491">
    <property type="term" value="F:oxidoreductase activity"/>
    <property type="evidence" value="ECO:0007669"/>
    <property type="project" value="UniProtKB-KW"/>
</dbReference>
<evidence type="ECO:0000256" key="2">
    <source>
        <dbReference type="ARBA" id="ARBA00012873"/>
    </source>
</evidence>
<keyword evidence="15" id="KW-0511">Multifunctional enzyme</keyword>
<dbReference type="Gene3D" id="3.40.50.150">
    <property type="entry name" value="Vaccinia Virus protein VP39"/>
    <property type="match status" value="1"/>
</dbReference>
<dbReference type="InterPro" id="IPR014030">
    <property type="entry name" value="Ketoacyl_synth_N"/>
</dbReference>
<dbReference type="EMBL" id="AFFK01016601">
    <property type="status" value="NOT_ANNOTATED_CDS"/>
    <property type="molecule type" value="Genomic_DNA"/>
</dbReference>
<dbReference type="PROSITE" id="PS50075">
    <property type="entry name" value="CARRIER"/>
    <property type="match status" value="1"/>
</dbReference>
<keyword evidence="7" id="KW-0808">Transferase</keyword>
<dbReference type="InterPro" id="IPR020841">
    <property type="entry name" value="PKS_Beta-ketoAc_synthase_dom"/>
</dbReference>
<dbReference type="SMART" id="SM00823">
    <property type="entry name" value="PKS_PP"/>
    <property type="match status" value="1"/>
</dbReference>
<evidence type="ECO:0000256" key="3">
    <source>
        <dbReference type="ARBA" id="ARBA00018769"/>
    </source>
</evidence>
<evidence type="ECO:0000313" key="20">
    <source>
        <dbReference type="Proteomes" id="UP000014500"/>
    </source>
</evidence>
<dbReference type="Pfam" id="PF08659">
    <property type="entry name" value="KR"/>
    <property type="match status" value="1"/>
</dbReference>
<dbReference type="InterPro" id="IPR001031">
    <property type="entry name" value="Thioesterase"/>
</dbReference>
<dbReference type="Pfam" id="PF00109">
    <property type="entry name" value="ketoacyl-synt"/>
    <property type="match status" value="1"/>
</dbReference>
<dbReference type="PROSITE" id="PS52004">
    <property type="entry name" value="KS3_2"/>
    <property type="match status" value="1"/>
</dbReference>
<sequence>MSVFLKNIAFHGILLDALFEKDNPCKSTVVNLLQEGIDNGVVKPLSRTVFQPDQLEPAFRFMATGKHVGKVVIKIRSETEITAFPKTICHPDKSYIITGGLGGFGLELAHWLIEKGARHLVLTSRSGVKTGYQALCIRKWVQMDIDVQISNRNVTTLTGAQTLLKDARRPVGGIFHLAMVLNDNLMENQTVDSYRQVSEPKIQGTHNLDSASRILCPALDWFVVFSSVSCGRGNGGQTNYGFANSTMERICEKEKTSDYPHWPSIGGTLPQRIASCLTVLDRFLNQNHPVVASTVLAEYQGTKGDSSVKLSLLDAVSNILGVKDSSTLNEDSSLADLGMDSLMGVEIKQTLERDFEVVLSNQEIRQLTVGKLKKIGGSSTTECKLSAKNGGMRKPLRYDVNEIVPKDCVVLLNSGTKSSCPLFLIHPIEGNTTMLKILASKIKNPVYGVQNTRDAAMESIGQVAAYYIEEIEKIQPQPPYNLAGYSLGGGLVFEIAVQLQKKYSSKSVRCLVFLDGSQCYVTAQTEGYKEQKEPGPKTDEDVDVLILFALQFLDFDVRSVKSQLSSLATWDERVEVVAQMIATLDLFPNMEDVKEAAYLYYKRLFSCHVYKPMDKLEIPVTLIRAKENNAIFKLLGHDYSLGKVCKSTVDVHVVEGDHNSVNSQLMRRTNTGVFIGVSQNETAEAITTDLESINGYEIVGCCHARFANQISFHFDFKGPSFSVDTTCSSSITALNQALSALQSGVCDAAIVGGTNLCLGAGYVRSEAVTVLFLQRSTAAKRIYATVVHSKSNSDGYKQEVVTYPSGEIQEKLLSETYNEAKINPSEVVYVEAHGTGTKVGDPEEGNAITRVFCNNRTTPLLIGSVKSNMGHSEPASGLCSIAKVIIAMESGEIPANLHFKDPNPHIPGLQDGKQRTIFAFSGRTEEAVDVALKYMEEPKNQVLQALMADLTDNPHPGHYYRGYTLLNGETDREIQKTPNEKLPIWCWMPLVGHGCLTWKEAVKRCPPGVVPACHNAQDNVTISGRSEAVAAFVTQLKKEDILTKEVKSNNIAFHCSFMNSVATVFEKALRKVIPNPKPRTSRWVSIPASLSSNSPPTAKTLIWSLTDPVLGKNIGRCNIRTVTEANATSPQLSWVVSGLFTSHPWMHIEYTLTVPSLNKILNNVCVWETAENPLASPVHLVIARKLLRDNSEKGQFVLKNVYHSLKTGGFALFIELNAKYPLVKVLAELGDFKLKNAEDVQNLVEKMRFTVACTRSDGFLYDSYLIRKLARLVRLAMHHGRACIDHVPNSDGQQNKYLCVHIGMRILRELKFDQA</sequence>
<evidence type="ECO:0000256" key="10">
    <source>
        <dbReference type="ARBA" id="ARBA00022857"/>
    </source>
</evidence>
<dbReference type="Gene3D" id="3.40.47.10">
    <property type="match status" value="2"/>
</dbReference>
<keyword evidence="20" id="KW-1185">Reference proteome</keyword>
<dbReference type="SUPFAM" id="SSF53901">
    <property type="entry name" value="Thiolase-like"/>
    <property type="match status" value="2"/>
</dbReference>
<keyword evidence="4" id="KW-0596">Phosphopantetheine</keyword>
<dbReference type="SMART" id="SM00825">
    <property type="entry name" value="PKS_KS"/>
    <property type="match status" value="1"/>
</dbReference>
<dbReference type="Pfam" id="PF02801">
    <property type="entry name" value="Ketoacyl-synt_C"/>
    <property type="match status" value="1"/>
</dbReference>
<dbReference type="InterPro" id="IPR014043">
    <property type="entry name" value="Acyl_transferase_dom"/>
</dbReference>
<evidence type="ECO:0000256" key="5">
    <source>
        <dbReference type="ARBA" id="ARBA00022516"/>
    </source>
</evidence>
<evidence type="ECO:0000256" key="4">
    <source>
        <dbReference type="ARBA" id="ARBA00022450"/>
    </source>
</evidence>
<keyword evidence="5" id="KW-0444">Lipid biosynthesis</keyword>
<dbReference type="eggNOG" id="KOG1202">
    <property type="taxonomic scope" value="Eukaryota"/>
</dbReference>
<keyword evidence="12" id="KW-0520">NAD</keyword>
<keyword evidence="14" id="KW-0275">Fatty acid biosynthesis</keyword>
<dbReference type="Gene3D" id="3.40.50.720">
    <property type="entry name" value="NAD(P)-binding Rossmann-like Domain"/>
    <property type="match status" value="2"/>
</dbReference>
<dbReference type="HOGENOM" id="CLU_260374_0_0_1"/>
<evidence type="ECO:0000256" key="6">
    <source>
        <dbReference type="ARBA" id="ARBA00022553"/>
    </source>
</evidence>
<dbReference type="Proteomes" id="UP000014500">
    <property type="component" value="Unassembled WGS sequence"/>
</dbReference>
<keyword evidence="11" id="KW-0560">Oxidoreductase</keyword>
<dbReference type="InterPro" id="IPR050091">
    <property type="entry name" value="PKS_NRPS_Biosynth_Enz"/>
</dbReference>
<accession>T1ILW6</accession>
<keyword evidence="6" id="KW-0597">Phosphoprotein</keyword>
<dbReference type="GO" id="GO:0004312">
    <property type="term" value="F:fatty acid synthase activity"/>
    <property type="evidence" value="ECO:0007669"/>
    <property type="project" value="UniProtKB-EC"/>
</dbReference>
<feature type="domain" description="Ketosynthase family 3 (KS3)" evidence="18">
    <location>
        <begin position="434"/>
        <end position="931"/>
    </location>
</feature>
<dbReference type="Gene3D" id="1.10.1200.10">
    <property type="entry name" value="ACP-like"/>
    <property type="match status" value="1"/>
</dbReference>
<dbReference type="InterPro" id="IPR036736">
    <property type="entry name" value="ACP-like_sf"/>
</dbReference>
<dbReference type="STRING" id="126957.T1ILW6"/>
<dbReference type="SUPFAM" id="SSF55048">
    <property type="entry name" value="Probable ACP-binding domain of malonyl-CoA ACP transacylase"/>
    <property type="match status" value="1"/>
</dbReference>
<keyword evidence="13" id="KW-0443">Lipid metabolism</keyword>
<evidence type="ECO:0000256" key="14">
    <source>
        <dbReference type="ARBA" id="ARBA00023160"/>
    </source>
</evidence>
<dbReference type="SMART" id="SM00822">
    <property type="entry name" value="PKS_KR"/>
    <property type="match status" value="1"/>
</dbReference>
<dbReference type="SUPFAM" id="SSF53474">
    <property type="entry name" value="alpha/beta-Hydrolases"/>
    <property type="match status" value="1"/>
</dbReference>
<evidence type="ECO:0000256" key="12">
    <source>
        <dbReference type="ARBA" id="ARBA00023027"/>
    </source>
</evidence>
<keyword evidence="8" id="KW-0378">Hydrolase</keyword>
<dbReference type="InterPro" id="IPR014031">
    <property type="entry name" value="Ketoacyl_synth_C"/>
</dbReference>
<evidence type="ECO:0000256" key="9">
    <source>
        <dbReference type="ARBA" id="ARBA00022832"/>
    </source>
</evidence>
<dbReference type="CDD" id="cd08954">
    <property type="entry name" value="KR_1_FAS_SDR_x"/>
    <property type="match status" value="1"/>
</dbReference>
<dbReference type="GO" id="GO:0016297">
    <property type="term" value="F:fatty acyl-[ACP] hydrolase activity"/>
    <property type="evidence" value="ECO:0007669"/>
    <property type="project" value="UniProtKB-EC"/>
</dbReference>
<evidence type="ECO:0000313" key="19">
    <source>
        <dbReference type="EnsemblMetazoa" id="SMAR001957-PA"/>
    </source>
</evidence>
<keyword evidence="10" id="KW-0521">NADP</keyword>
<dbReference type="EnsemblMetazoa" id="SMAR001957-RA">
    <property type="protein sequence ID" value="SMAR001957-PA"/>
    <property type="gene ID" value="SMAR001957"/>
</dbReference>
<dbReference type="PANTHER" id="PTHR43775">
    <property type="entry name" value="FATTY ACID SYNTHASE"/>
    <property type="match status" value="1"/>
</dbReference>
<evidence type="ECO:0000256" key="15">
    <source>
        <dbReference type="ARBA" id="ARBA00023268"/>
    </source>
</evidence>
<reference evidence="20" key="1">
    <citation type="submission" date="2011-05" db="EMBL/GenBank/DDBJ databases">
        <authorList>
            <person name="Richards S.R."/>
            <person name="Qu J."/>
            <person name="Jiang H."/>
            <person name="Jhangiani S.N."/>
            <person name="Agravi P."/>
            <person name="Goodspeed R."/>
            <person name="Gross S."/>
            <person name="Mandapat C."/>
            <person name="Jackson L."/>
            <person name="Mathew T."/>
            <person name="Pu L."/>
            <person name="Thornton R."/>
            <person name="Saada N."/>
            <person name="Wilczek-Boney K.B."/>
            <person name="Lee S."/>
            <person name="Kovar C."/>
            <person name="Wu Y."/>
            <person name="Scherer S.E."/>
            <person name="Worley K.C."/>
            <person name="Muzny D.M."/>
            <person name="Gibbs R."/>
        </authorList>
    </citation>
    <scope>NUCLEOTIDE SEQUENCE</scope>
    <source>
        <strain evidence="20">Brora</strain>
    </source>
</reference>
<dbReference type="SUPFAM" id="SSF47336">
    <property type="entry name" value="ACP-like"/>
    <property type="match status" value="1"/>
</dbReference>
<dbReference type="Gene3D" id="1.10.287.1960">
    <property type="match status" value="1"/>
</dbReference>
<dbReference type="Pfam" id="PF00975">
    <property type="entry name" value="Thioesterase"/>
    <property type="match status" value="1"/>
</dbReference>
<dbReference type="Gene3D" id="3.30.70.3290">
    <property type="match status" value="1"/>
</dbReference>
<name>T1ILW6_STRMM</name>
<evidence type="ECO:0000259" key="17">
    <source>
        <dbReference type="PROSITE" id="PS50075"/>
    </source>
</evidence>
<dbReference type="InterPro" id="IPR016039">
    <property type="entry name" value="Thiolase-like"/>
</dbReference>
<keyword evidence="9" id="KW-0276">Fatty acid metabolism</keyword>
<dbReference type="InterPro" id="IPR057326">
    <property type="entry name" value="KR_dom"/>
</dbReference>
<dbReference type="GO" id="GO:0031177">
    <property type="term" value="F:phosphopantetheine binding"/>
    <property type="evidence" value="ECO:0007669"/>
    <property type="project" value="InterPro"/>
</dbReference>
<dbReference type="PhylomeDB" id="T1ILW6"/>
<dbReference type="InterPro" id="IPR029058">
    <property type="entry name" value="AB_hydrolase_fold"/>
</dbReference>
<dbReference type="CDD" id="cd00833">
    <property type="entry name" value="PKS"/>
    <property type="match status" value="1"/>
</dbReference>
<evidence type="ECO:0000256" key="7">
    <source>
        <dbReference type="ARBA" id="ARBA00022679"/>
    </source>
</evidence>
<dbReference type="Gene3D" id="3.30.70.250">
    <property type="entry name" value="Malonyl-CoA ACP transacylase, ACP-binding"/>
    <property type="match status" value="1"/>
</dbReference>
<dbReference type="InterPro" id="IPR013968">
    <property type="entry name" value="PKS_KR"/>
</dbReference>
<evidence type="ECO:0000259" key="18">
    <source>
        <dbReference type="PROSITE" id="PS52004"/>
    </source>
</evidence>
<dbReference type="Pfam" id="PF00698">
    <property type="entry name" value="Acyl_transf_1"/>
    <property type="match status" value="1"/>
</dbReference>
<dbReference type="GO" id="GO:0006633">
    <property type="term" value="P:fatty acid biosynthetic process"/>
    <property type="evidence" value="ECO:0007669"/>
    <property type="project" value="UniProtKB-KW"/>
</dbReference>
<dbReference type="EC" id="3.1.2.14" evidence="1"/>
<dbReference type="Gene3D" id="3.40.50.1820">
    <property type="entry name" value="alpha/beta hydrolase"/>
    <property type="match status" value="1"/>
</dbReference>
<dbReference type="FunFam" id="1.10.1200.10:FF:000013">
    <property type="entry name" value="Fatty acid synthase"/>
    <property type="match status" value="1"/>
</dbReference>
<dbReference type="InterPro" id="IPR036291">
    <property type="entry name" value="NAD(P)-bd_dom_sf"/>
</dbReference>
<evidence type="ECO:0000256" key="16">
    <source>
        <dbReference type="ARBA" id="ARBA00044883"/>
    </source>
</evidence>
<dbReference type="InterPro" id="IPR020806">
    <property type="entry name" value="PKS_PP-bd"/>
</dbReference>
<evidence type="ECO:0000256" key="13">
    <source>
        <dbReference type="ARBA" id="ARBA00023098"/>
    </source>
</evidence>
<evidence type="ECO:0000256" key="1">
    <source>
        <dbReference type="ARBA" id="ARBA00012480"/>
    </source>
</evidence>
<evidence type="ECO:0000256" key="11">
    <source>
        <dbReference type="ARBA" id="ARBA00023002"/>
    </source>
</evidence>
<comment type="catalytic activity">
    <reaction evidence="16">
        <text>acetyl-CoA + n malonyl-CoA + 2n NADPH + 2n H(+) = a long-chain fatty acid + (n+1) CoA + n CO2 + 2n NADP(+).</text>
        <dbReference type="EC" id="2.3.1.85"/>
    </reaction>
</comment>
<dbReference type="Pfam" id="PF00550">
    <property type="entry name" value="PP-binding"/>
    <property type="match status" value="1"/>
</dbReference>
<evidence type="ECO:0000256" key="8">
    <source>
        <dbReference type="ARBA" id="ARBA00022801"/>
    </source>
</evidence>
<dbReference type="SUPFAM" id="SSF51735">
    <property type="entry name" value="NAD(P)-binding Rossmann-fold domains"/>
    <property type="match status" value="1"/>
</dbReference>
<dbReference type="EC" id="2.3.1.85" evidence="2"/>
<protein>
    <recommendedName>
        <fullName evidence="3">Fatty acid synthase</fullName>
        <ecNumber evidence="2">2.3.1.85</ecNumber>
        <ecNumber evidence="1">3.1.2.14</ecNumber>
    </recommendedName>
</protein>
<feature type="domain" description="Carrier" evidence="17">
    <location>
        <begin position="306"/>
        <end position="383"/>
    </location>
</feature>
<dbReference type="Gene3D" id="3.90.180.10">
    <property type="entry name" value="Medium-chain alcohol dehydrogenases, catalytic domain"/>
    <property type="match status" value="1"/>
</dbReference>
<reference evidence="19" key="2">
    <citation type="submission" date="2015-02" db="UniProtKB">
        <authorList>
            <consortium name="EnsemblMetazoa"/>
        </authorList>
    </citation>
    <scope>IDENTIFICATION</scope>
</reference>
<dbReference type="PANTHER" id="PTHR43775:SF7">
    <property type="entry name" value="FATTY ACID SYNTHASE"/>
    <property type="match status" value="1"/>
</dbReference>
<dbReference type="InterPro" id="IPR029063">
    <property type="entry name" value="SAM-dependent_MTases_sf"/>
</dbReference>
<proteinExistence type="predicted"/>
<dbReference type="InterPro" id="IPR016036">
    <property type="entry name" value="Malonyl_transacylase_ACP-bd"/>
</dbReference>
<organism evidence="19 20">
    <name type="scientific">Strigamia maritima</name>
    <name type="common">European centipede</name>
    <name type="synonym">Geophilus maritimus</name>
    <dbReference type="NCBI Taxonomy" id="126957"/>
    <lineage>
        <taxon>Eukaryota</taxon>
        <taxon>Metazoa</taxon>
        <taxon>Ecdysozoa</taxon>
        <taxon>Arthropoda</taxon>
        <taxon>Myriapoda</taxon>
        <taxon>Chilopoda</taxon>
        <taxon>Pleurostigmophora</taxon>
        <taxon>Geophilomorpha</taxon>
        <taxon>Linotaeniidae</taxon>
        <taxon>Strigamia</taxon>
    </lineage>
</organism>